<proteinExistence type="inferred from homology"/>
<gene>
    <name evidence="9" type="ORF">G4P54_04070</name>
</gene>
<dbReference type="InterPro" id="IPR050768">
    <property type="entry name" value="UPF0353/GerABKA_families"/>
</dbReference>
<dbReference type="EMBL" id="CP048852">
    <property type="protein sequence ID" value="QIW79041.1"/>
    <property type="molecule type" value="Genomic_DNA"/>
</dbReference>
<evidence type="ECO:0000256" key="5">
    <source>
        <dbReference type="ARBA" id="ARBA00023136"/>
    </source>
</evidence>
<evidence type="ECO:0000256" key="2">
    <source>
        <dbReference type="ARBA" id="ARBA00005278"/>
    </source>
</evidence>
<sequence length="513" mass="57872">MNKRDKTLQLIKELEDNKDRPISPDLKENLDMLTLLTEGCSDIVFRQFDFGNGLCGFIVYIEGIVKSEHIQDHALRPFLRHLTDQIEEHEEALQNTLSIASVASETSVSKVAESIIEGNAVLFAEGHSKCLILKIKGGQRRSIEEPITESTIRGSREGFTESLRVNTALVRFRVKTLQLKMISFKIGTKTKTDIVLAYIDGIADPKVIDKVKKRIKKIKIDAVLESGYIEEFIEDDTYSPFPQLQYTERPDTVSAQLLEGRFAIFTDNTPFVITGPITFWQLMQASEDYYERYLMSNLIRWLRYMFLVVALYLPAIYVAVITYHQDLMPTNLMFSVASSREPIPFPAIVEALIMEISFEALREAGVRLPKTIGQTVSILGALVIGTAAVEAGIVSAPMVIIVSLTGIASFTIPRFNLAISIRMLRFPLMFLASIFGVFGIMLGTIILVLHLCKLQSFGIPYLSGISPFKRDEVKDIFIRAPWWTMIRRPGTYSRGKGRKGAKREDPQDEENNI</sequence>
<dbReference type="KEGG" id="bteq:G4P54_04070"/>
<feature type="transmembrane region" description="Helical" evidence="8">
    <location>
        <begin position="429"/>
        <end position="451"/>
    </location>
</feature>
<keyword evidence="5 6" id="KW-0472">Membrane</keyword>
<keyword evidence="4 8" id="KW-1133">Transmembrane helix</keyword>
<dbReference type="PANTHER" id="PTHR22550">
    <property type="entry name" value="SPORE GERMINATION PROTEIN"/>
    <property type="match status" value="1"/>
</dbReference>
<dbReference type="Proteomes" id="UP000501914">
    <property type="component" value="Chromosome"/>
</dbReference>
<reference evidence="9 10" key="1">
    <citation type="submission" date="2020-02" db="EMBL/GenBank/DDBJ databases">
        <title>Genome sequencing, annotation and comparative genomic analysis of Bacillus tequilensis EA-CB0015, an effective biological control agent against Pseudocercospora fijiensis in banana plants.</title>
        <authorList>
            <person name="Cuellar-Gaviria T.Z."/>
            <person name="Ju K.-S."/>
            <person name="Villegas-Escobar V."/>
        </authorList>
    </citation>
    <scope>NUCLEOTIDE SEQUENCE [LARGE SCALE GENOMIC DNA]</scope>
    <source>
        <strain evidence="9 10">EA-CB0015</strain>
    </source>
</reference>
<dbReference type="Pfam" id="PF03323">
    <property type="entry name" value="GerA"/>
    <property type="match status" value="1"/>
</dbReference>
<protein>
    <submittedName>
        <fullName evidence="9">Spore germination protein</fullName>
    </submittedName>
</protein>
<evidence type="ECO:0000256" key="6">
    <source>
        <dbReference type="PIRNR" id="PIRNR005690"/>
    </source>
</evidence>
<evidence type="ECO:0000256" key="4">
    <source>
        <dbReference type="ARBA" id="ARBA00022989"/>
    </source>
</evidence>
<feature type="region of interest" description="Disordered" evidence="7">
    <location>
        <begin position="493"/>
        <end position="513"/>
    </location>
</feature>
<evidence type="ECO:0000313" key="10">
    <source>
        <dbReference type="Proteomes" id="UP000501914"/>
    </source>
</evidence>
<feature type="transmembrane region" description="Helical" evidence="8">
    <location>
        <begin position="399"/>
        <end position="417"/>
    </location>
</feature>
<dbReference type="GO" id="GO:0005886">
    <property type="term" value="C:plasma membrane"/>
    <property type="evidence" value="ECO:0007669"/>
    <property type="project" value="UniProtKB-SubCell"/>
</dbReference>
<evidence type="ECO:0000313" key="9">
    <source>
        <dbReference type="EMBL" id="QIW79041.1"/>
    </source>
</evidence>
<comment type="subcellular location">
    <subcellularLocation>
        <location evidence="6">Cell membrane</location>
    </subcellularLocation>
    <subcellularLocation>
        <location evidence="1">Membrane</location>
        <topology evidence="1">Multi-pass membrane protein</topology>
    </subcellularLocation>
</comment>
<evidence type="ECO:0000256" key="1">
    <source>
        <dbReference type="ARBA" id="ARBA00004141"/>
    </source>
</evidence>
<evidence type="ECO:0000256" key="7">
    <source>
        <dbReference type="SAM" id="MobiDB-lite"/>
    </source>
</evidence>
<dbReference type="InterPro" id="IPR004995">
    <property type="entry name" value="Spore_Ger"/>
</dbReference>
<keyword evidence="10" id="KW-1185">Reference proteome</keyword>
<dbReference type="GO" id="GO:0009847">
    <property type="term" value="P:spore germination"/>
    <property type="evidence" value="ECO:0007669"/>
    <property type="project" value="UniProtKB-UniRule"/>
</dbReference>
<dbReference type="RefSeq" id="WP_167871857.1">
    <property type="nucleotide sequence ID" value="NZ_CP048852.1"/>
</dbReference>
<dbReference type="PIRSF" id="PIRSF005690">
    <property type="entry name" value="GerBA"/>
    <property type="match status" value="1"/>
</dbReference>
<evidence type="ECO:0000256" key="3">
    <source>
        <dbReference type="ARBA" id="ARBA00022692"/>
    </source>
</evidence>
<evidence type="ECO:0000256" key="8">
    <source>
        <dbReference type="SAM" id="Phobius"/>
    </source>
</evidence>
<organism evidence="9 10">
    <name type="scientific">Bacillus tequilensis</name>
    <dbReference type="NCBI Taxonomy" id="227866"/>
    <lineage>
        <taxon>Bacteria</taxon>
        <taxon>Bacillati</taxon>
        <taxon>Bacillota</taxon>
        <taxon>Bacilli</taxon>
        <taxon>Bacillales</taxon>
        <taxon>Bacillaceae</taxon>
        <taxon>Bacillus</taxon>
    </lineage>
</organism>
<name>A0A6H0WES7_9BACI</name>
<comment type="similarity">
    <text evidence="2 6">Belongs to the GerABKA family.</text>
</comment>
<dbReference type="AlphaFoldDB" id="A0A6H0WES7"/>
<feature type="transmembrane region" description="Helical" evidence="8">
    <location>
        <begin position="301"/>
        <end position="323"/>
    </location>
</feature>
<accession>A0A6H0WES7</accession>
<dbReference type="PANTHER" id="PTHR22550:SF5">
    <property type="entry name" value="LEUCINE ZIPPER PROTEIN 4"/>
    <property type="match status" value="1"/>
</dbReference>
<keyword evidence="3 8" id="KW-0812">Transmembrane</keyword>